<keyword evidence="1" id="KW-0812">Transmembrane</keyword>
<name>A0ABV2AN48_9EUKA</name>
<organism evidence="2 3">
    <name type="scientific">Bonamia ostreae</name>
    <dbReference type="NCBI Taxonomy" id="126728"/>
    <lineage>
        <taxon>Eukaryota</taxon>
        <taxon>Sar</taxon>
        <taxon>Rhizaria</taxon>
        <taxon>Endomyxa</taxon>
        <taxon>Ascetosporea</taxon>
        <taxon>Haplosporida</taxon>
        <taxon>Bonamia</taxon>
    </lineage>
</organism>
<dbReference type="EMBL" id="JBDODL010001082">
    <property type="protein sequence ID" value="MES1921101.1"/>
    <property type="molecule type" value="Genomic_DNA"/>
</dbReference>
<evidence type="ECO:0000256" key="1">
    <source>
        <dbReference type="SAM" id="Phobius"/>
    </source>
</evidence>
<gene>
    <name evidence="2" type="ORF">MHBO_002687</name>
</gene>
<evidence type="ECO:0000313" key="2">
    <source>
        <dbReference type="EMBL" id="MES1921101.1"/>
    </source>
</evidence>
<feature type="transmembrane region" description="Helical" evidence="1">
    <location>
        <begin position="53"/>
        <end position="75"/>
    </location>
</feature>
<keyword evidence="1" id="KW-0472">Membrane</keyword>
<dbReference type="Proteomes" id="UP001439008">
    <property type="component" value="Unassembled WGS sequence"/>
</dbReference>
<sequence length="153" mass="18156">MRCENPFFYKLYNNGSRIEHTLKIRFVCRMGIFMQRNSSLSISSIRCRLRSDAILYVAIFVAVPIVSIIIAFAIIKYCRRKNSGRRESFLAEENDPDFSRCSMSFQRRRIDYVRPHSEIFLKPVYNEKNTENRLNLHRSYIKVVISKIESFAK</sequence>
<keyword evidence="3" id="KW-1185">Reference proteome</keyword>
<reference evidence="2 3" key="1">
    <citation type="journal article" date="2024" name="BMC Biol.">
        <title>Comparative genomics of Ascetosporea gives new insight into the evolutionary basis for animal parasitism in Rhizaria.</title>
        <authorList>
            <person name="Hiltunen Thoren M."/>
            <person name="Onut-Brannstrom I."/>
            <person name="Alfjorden A."/>
            <person name="Peckova H."/>
            <person name="Swords F."/>
            <person name="Hooper C."/>
            <person name="Holzer A.S."/>
            <person name="Bass D."/>
            <person name="Burki F."/>
        </authorList>
    </citation>
    <scope>NUCLEOTIDE SEQUENCE [LARGE SCALE GENOMIC DNA]</scope>
    <source>
        <strain evidence="2">20-A016</strain>
    </source>
</reference>
<comment type="caution">
    <text evidence="2">The sequence shown here is derived from an EMBL/GenBank/DDBJ whole genome shotgun (WGS) entry which is preliminary data.</text>
</comment>
<evidence type="ECO:0000313" key="3">
    <source>
        <dbReference type="Proteomes" id="UP001439008"/>
    </source>
</evidence>
<protein>
    <submittedName>
        <fullName evidence="2">Uncharacterized protein</fullName>
    </submittedName>
</protein>
<accession>A0ABV2AN48</accession>
<proteinExistence type="predicted"/>
<keyword evidence="1" id="KW-1133">Transmembrane helix</keyword>